<dbReference type="Pfam" id="PF09805">
    <property type="entry name" value="Nop25"/>
    <property type="match status" value="1"/>
</dbReference>
<comment type="subcellular location">
    <subcellularLocation>
        <location evidence="1">Nucleus</location>
        <location evidence="1">Nucleolus</location>
    </subcellularLocation>
</comment>
<proteinExistence type="inferred from homology"/>
<feature type="compositionally biased region" description="Basic residues" evidence="5">
    <location>
        <begin position="208"/>
        <end position="218"/>
    </location>
</feature>
<dbReference type="PANTHER" id="PTHR14577:SF0">
    <property type="entry name" value="NUCLEOLAR PROTEIN 12"/>
    <property type="match status" value="1"/>
</dbReference>
<sequence>MSPVGARGGSHAGDDALAFEHQSQPNETLKPAHLAKRKQRNKALEITFNPEEHREFVTGFHKRKLQRRKDAQRILDEKAKKQRLEERAQKRADLKKRLDLDRYMTSSEESGGEDEKVQKPRDVRAFANNGMRATVTVKPFSIHTDSEDDEEAKAAAAAAPQENRVEVPKDPQPDSKPKAKQKGTFSSLLSKQNMHRKGSSGKSSAVKGAKHSKKKRKR</sequence>
<feature type="compositionally biased region" description="Gly residues" evidence="5">
    <location>
        <begin position="1"/>
        <end position="11"/>
    </location>
</feature>
<name>A0ABP1FQG0_9CHLO</name>
<evidence type="ECO:0000256" key="3">
    <source>
        <dbReference type="ARBA" id="ARBA00023054"/>
    </source>
</evidence>
<keyword evidence="4" id="KW-0539">Nucleus</keyword>
<feature type="compositionally biased region" description="Basic and acidic residues" evidence="5">
    <location>
        <begin position="113"/>
        <end position="124"/>
    </location>
</feature>
<feature type="compositionally biased region" description="Basic and acidic residues" evidence="5">
    <location>
        <begin position="163"/>
        <end position="177"/>
    </location>
</feature>
<feature type="region of interest" description="Disordered" evidence="5">
    <location>
        <begin position="1"/>
        <end position="43"/>
    </location>
</feature>
<reference evidence="6 7" key="1">
    <citation type="submission" date="2024-06" db="EMBL/GenBank/DDBJ databases">
        <authorList>
            <person name="Kraege A."/>
            <person name="Thomma B."/>
        </authorList>
    </citation>
    <scope>NUCLEOTIDE SEQUENCE [LARGE SCALE GENOMIC DNA]</scope>
</reference>
<feature type="compositionally biased region" description="Basic and acidic residues" evidence="5">
    <location>
        <begin position="68"/>
        <end position="102"/>
    </location>
</feature>
<dbReference type="Proteomes" id="UP001497392">
    <property type="component" value="Unassembled WGS sequence"/>
</dbReference>
<comment type="similarity">
    <text evidence="2">Belongs to the RRP17 family.</text>
</comment>
<dbReference type="InterPro" id="IPR019186">
    <property type="entry name" value="Nucleolar_protein_12"/>
</dbReference>
<gene>
    <name evidence="6" type="primary">g1681</name>
    <name evidence="6" type="ORF">VP750_LOCUS1436</name>
</gene>
<evidence type="ECO:0000256" key="5">
    <source>
        <dbReference type="SAM" id="MobiDB-lite"/>
    </source>
</evidence>
<keyword evidence="7" id="KW-1185">Reference proteome</keyword>
<evidence type="ECO:0000313" key="6">
    <source>
        <dbReference type="EMBL" id="CAL5219777.1"/>
    </source>
</evidence>
<feature type="region of interest" description="Disordered" evidence="5">
    <location>
        <begin position="59"/>
        <end position="218"/>
    </location>
</feature>
<protein>
    <submittedName>
        <fullName evidence="6">G1681 protein</fullName>
    </submittedName>
</protein>
<evidence type="ECO:0000256" key="2">
    <source>
        <dbReference type="ARBA" id="ARBA00007175"/>
    </source>
</evidence>
<accession>A0ABP1FQG0</accession>
<feature type="compositionally biased region" description="Polar residues" evidence="5">
    <location>
        <begin position="183"/>
        <end position="192"/>
    </location>
</feature>
<dbReference type="EMBL" id="CAXHTA020000002">
    <property type="protein sequence ID" value="CAL5219777.1"/>
    <property type="molecule type" value="Genomic_DNA"/>
</dbReference>
<dbReference type="PANTHER" id="PTHR14577">
    <property type="entry name" value="NUCLEOLAR PROTEIN 12"/>
    <property type="match status" value="1"/>
</dbReference>
<evidence type="ECO:0000256" key="1">
    <source>
        <dbReference type="ARBA" id="ARBA00004604"/>
    </source>
</evidence>
<evidence type="ECO:0000256" key="4">
    <source>
        <dbReference type="ARBA" id="ARBA00023242"/>
    </source>
</evidence>
<evidence type="ECO:0000313" key="7">
    <source>
        <dbReference type="Proteomes" id="UP001497392"/>
    </source>
</evidence>
<comment type="caution">
    <text evidence="6">The sequence shown here is derived from an EMBL/GenBank/DDBJ whole genome shotgun (WGS) entry which is preliminary data.</text>
</comment>
<organism evidence="6 7">
    <name type="scientific">Coccomyxa viridis</name>
    <dbReference type="NCBI Taxonomy" id="1274662"/>
    <lineage>
        <taxon>Eukaryota</taxon>
        <taxon>Viridiplantae</taxon>
        <taxon>Chlorophyta</taxon>
        <taxon>core chlorophytes</taxon>
        <taxon>Trebouxiophyceae</taxon>
        <taxon>Trebouxiophyceae incertae sedis</taxon>
        <taxon>Coccomyxaceae</taxon>
        <taxon>Coccomyxa</taxon>
    </lineage>
</organism>
<keyword evidence="3" id="KW-0175">Coiled coil</keyword>